<keyword evidence="9" id="KW-1185">Reference proteome</keyword>
<keyword evidence="5" id="KW-0479">Metal-binding</keyword>
<dbReference type="PANTHER" id="PTHR12001:SF85">
    <property type="entry name" value="SHORT CHAIN ISOPRENYL DIPHOSPHATE SYNTHASE"/>
    <property type="match status" value="1"/>
</dbReference>
<dbReference type="SUPFAM" id="SSF48576">
    <property type="entry name" value="Terpenoid synthases"/>
    <property type="match status" value="1"/>
</dbReference>
<evidence type="ECO:0000256" key="5">
    <source>
        <dbReference type="ARBA" id="ARBA00022723"/>
    </source>
</evidence>
<name>A0A4P7QHU7_9CORY</name>
<dbReference type="Gene3D" id="1.10.600.10">
    <property type="entry name" value="Farnesyl Diphosphate Synthase"/>
    <property type="match status" value="1"/>
</dbReference>
<proteinExistence type="inferred from homology"/>
<keyword evidence="4 7" id="KW-0808">Transferase</keyword>
<evidence type="ECO:0000256" key="2">
    <source>
        <dbReference type="ARBA" id="ARBA00005128"/>
    </source>
</evidence>
<protein>
    <submittedName>
        <fullName evidence="8">Octaprenyl-diphosphate synthase</fullName>
        <ecNumber evidence="8">2.5.1.90</ecNumber>
    </submittedName>
</protein>
<dbReference type="GO" id="GO:0046872">
    <property type="term" value="F:metal ion binding"/>
    <property type="evidence" value="ECO:0007669"/>
    <property type="project" value="UniProtKB-KW"/>
</dbReference>
<organism evidence="8 9">
    <name type="scientific">Corynebacterium endometrii</name>
    <dbReference type="NCBI Taxonomy" id="2488819"/>
    <lineage>
        <taxon>Bacteria</taxon>
        <taxon>Bacillati</taxon>
        <taxon>Actinomycetota</taxon>
        <taxon>Actinomycetes</taxon>
        <taxon>Mycobacteriales</taxon>
        <taxon>Corynebacteriaceae</taxon>
        <taxon>Corynebacterium</taxon>
    </lineage>
</organism>
<evidence type="ECO:0000256" key="1">
    <source>
        <dbReference type="ARBA" id="ARBA00001946"/>
    </source>
</evidence>
<dbReference type="GO" id="GO:0008299">
    <property type="term" value="P:isoprenoid biosynthetic process"/>
    <property type="evidence" value="ECO:0007669"/>
    <property type="project" value="InterPro"/>
</dbReference>
<evidence type="ECO:0000256" key="6">
    <source>
        <dbReference type="ARBA" id="ARBA00022842"/>
    </source>
</evidence>
<evidence type="ECO:0000313" key="9">
    <source>
        <dbReference type="Proteomes" id="UP000296352"/>
    </source>
</evidence>
<dbReference type="InterPro" id="IPR000092">
    <property type="entry name" value="Polyprenyl_synt"/>
</dbReference>
<comment type="cofactor">
    <cofactor evidence="1">
        <name>Mg(2+)</name>
        <dbReference type="ChEBI" id="CHEBI:18420"/>
    </cofactor>
</comment>
<accession>A0A4P7QHU7</accession>
<dbReference type="GO" id="GO:0106350">
    <property type="term" value="F:all-trans-octaprenyl-diphosphate synthase activity"/>
    <property type="evidence" value="ECO:0007669"/>
    <property type="project" value="UniProtKB-EC"/>
</dbReference>
<keyword evidence="6" id="KW-0460">Magnesium</keyword>
<sequence length="330" mass="35232">MTSTKDLISMPGVEDSLALIGSLVDDADAGIKQYQSPILDNIHYALRILGGGGKHLRAHLVHIAAAGADGPARDAAVVFGAAVEMLHSAFLVHDDIIDGDDLRRGHGTIHALARKCFMERYSVTDPGAAEHMGAGIGIVSGDLALSWVYELLATAEIDPQVKAKAIAVVAQTSAVTIYGEMLDIEHAAYAHTDLDRIRLSNHLKTSDYSFVAPLRLGCIASGRDPEPFIEIANELGRAYQAADDLLGTLGDSATTGKKESDLERGRTTLLTSRMNESPKSMTAADEVGAEARAHLDRARELTTAATIHELSRDGLLSIADLIEEMVDRFA</sequence>
<comment type="similarity">
    <text evidence="3 7">Belongs to the FPP/GGPP synthase family.</text>
</comment>
<dbReference type="Pfam" id="PF00348">
    <property type="entry name" value="polyprenyl_synt"/>
    <property type="match status" value="1"/>
</dbReference>
<dbReference type="PROSITE" id="PS00723">
    <property type="entry name" value="POLYPRENYL_SYNTHASE_1"/>
    <property type="match status" value="1"/>
</dbReference>
<evidence type="ECO:0000313" key="8">
    <source>
        <dbReference type="EMBL" id="QCB29239.1"/>
    </source>
</evidence>
<dbReference type="AlphaFoldDB" id="A0A4P7QHU7"/>
<evidence type="ECO:0000256" key="7">
    <source>
        <dbReference type="RuleBase" id="RU004466"/>
    </source>
</evidence>
<dbReference type="RefSeq" id="WP_136141850.1">
    <property type="nucleotide sequence ID" value="NZ_CP039247.1"/>
</dbReference>
<dbReference type="InterPro" id="IPR008949">
    <property type="entry name" value="Isoprenoid_synthase_dom_sf"/>
</dbReference>
<evidence type="ECO:0000256" key="4">
    <source>
        <dbReference type="ARBA" id="ARBA00022679"/>
    </source>
</evidence>
<reference evidence="8 9" key="1">
    <citation type="submission" date="2019-04" db="EMBL/GenBank/DDBJ databases">
        <title>Corynebacterium endometrii sp. nov., isolated from the uterus of a cow with endometritis.</title>
        <authorList>
            <person name="Ballas P."/>
            <person name="Ruckert C."/>
            <person name="Wagener K."/>
            <person name="Drillich M."/>
            <person name="Kaempfer P."/>
            <person name="Busse H.-J."/>
            <person name="Ehling-Schulz M."/>
        </authorList>
    </citation>
    <scope>NUCLEOTIDE SEQUENCE [LARGE SCALE GENOMIC DNA]</scope>
    <source>
        <strain evidence="8 9">LMM-1653</strain>
    </source>
</reference>
<dbReference type="KEGG" id="cee:CENDO_09925"/>
<dbReference type="InterPro" id="IPR033749">
    <property type="entry name" value="Polyprenyl_synt_CS"/>
</dbReference>
<dbReference type="OrthoDB" id="4497239at2"/>
<dbReference type="EMBL" id="CP039247">
    <property type="protein sequence ID" value="QCB29239.1"/>
    <property type="molecule type" value="Genomic_DNA"/>
</dbReference>
<dbReference type="PANTHER" id="PTHR12001">
    <property type="entry name" value="GERANYLGERANYL PYROPHOSPHATE SYNTHASE"/>
    <property type="match status" value="1"/>
</dbReference>
<dbReference type="EC" id="2.5.1.90" evidence="8"/>
<dbReference type="SFLD" id="SFLDS00005">
    <property type="entry name" value="Isoprenoid_Synthase_Type_I"/>
    <property type="match status" value="1"/>
</dbReference>
<comment type="pathway">
    <text evidence="2">Isoprenoid biosynthesis.</text>
</comment>
<evidence type="ECO:0000256" key="3">
    <source>
        <dbReference type="ARBA" id="ARBA00006706"/>
    </source>
</evidence>
<gene>
    <name evidence="8" type="primary">ispB</name>
    <name evidence="8" type="ORF">CENDO_09925</name>
</gene>
<dbReference type="Proteomes" id="UP000296352">
    <property type="component" value="Chromosome"/>
</dbReference>